<dbReference type="eggNOG" id="ENOG502S8QU">
    <property type="taxonomic scope" value="Eukaryota"/>
</dbReference>
<feature type="transmembrane region" description="Helical" evidence="2">
    <location>
        <begin position="21"/>
        <end position="44"/>
    </location>
</feature>
<feature type="transmembrane region" description="Helical" evidence="2">
    <location>
        <begin position="74"/>
        <end position="92"/>
    </location>
</feature>
<evidence type="ECO:0008006" key="5">
    <source>
        <dbReference type="Google" id="ProtNLM"/>
    </source>
</evidence>
<dbReference type="EMBL" id="NETL01000021">
    <property type="protein sequence ID" value="OTN67187.1"/>
    <property type="molecule type" value="Genomic_DNA"/>
</dbReference>
<accession>A0A1Y3DWM8</accession>
<evidence type="ECO:0000256" key="1">
    <source>
        <dbReference type="SAM" id="MobiDB-lite"/>
    </source>
</evidence>
<feature type="compositionally biased region" description="Basic and acidic residues" evidence="1">
    <location>
        <begin position="215"/>
        <end position="224"/>
    </location>
</feature>
<feature type="transmembrane region" description="Helical" evidence="2">
    <location>
        <begin position="131"/>
        <end position="150"/>
    </location>
</feature>
<feature type="transmembrane region" description="Helical" evidence="2">
    <location>
        <begin position="99"/>
        <end position="119"/>
    </location>
</feature>
<gene>
    <name evidence="3" type="ORF">PKNOH_S07446900</name>
</gene>
<feature type="compositionally biased region" description="Basic residues" evidence="1">
    <location>
        <begin position="185"/>
        <end position="203"/>
    </location>
</feature>
<evidence type="ECO:0000313" key="4">
    <source>
        <dbReference type="Proteomes" id="UP000195012"/>
    </source>
</evidence>
<reference evidence="3 4" key="1">
    <citation type="submission" date="2017-05" db="EMBL/GenBank/DDBJ databases">
        <title>PacBio assembly of a Plasmodium knowlesi genome sequence with Hi-C correction and manual annotation of the SICAvar gene family.</title>
        <authorList>
            <person name="Lapp S.A."/>
            <person name="Geraldo J.A."/>
            <person name="Chien J.-T."/>
            <person name="Ay F."/>
            <person name="Pakala S.B."/>
            <person name="Batugedara G."/>
            <person name="Humphrey J.C."/>
            <person name="Debarry J.D."/>
            <person name="Le Roch K.G."/>
            <person name="Galinski M.R."/>
            <person name="Kissinger J.C."/>
        </authorList>
    </citation>
    <scope>NUCLEOTIDE SEQUENCE [LARGE SCALE GENOMIC DNA]</scope>
    <source>
        <strain evidence="4">Malayan Strain Pk1 (A+)</strain>
    </source>
</reference>
<dbReference type="AlphaFoldDB" id="A0A1Y3DWM8"/>
<dbReference type="OrthoDB" id="45840at2759"/>
<proteinExistence type="predicted"/>
<name>A0A1Y3DWM8_PLAKN</name>
<dbReference type="VEuPathDB" id="PlasmoDB:PKNOH_S07446900"/>
<protein>
    <recommendedName>
        <fullName evidence="5">MerC domain-containing protein</fullName>
    </recommendedName>
</protein>
<evidence type="ECO:0000313" key="3">
    <source>
        <dbReference type="EMBL" id="OTN67187.1"/>
    </source>
</evidence>
<dbReference type="VEuPathDB" id="PlasmoDB:PKNH_1009000"/>
<dbReference type="Proteomes" id="UP000195012">
    <property type="component" value="Unassembled WGS sequence"/>
</dbReference>
<keyword evidence="2" id="KW-1133">Transmembrane helix</keyword>
<keyword evidence="2" id="KW-0812">Transmembrane</keyword>
<comment type="caution">
    <text evidence="3">The sequence shown here is derived from an EMBL/GenBank/DDBJ whole genome shotgun (WGS) entry which is preliminary data.</text>
</comment>
<dbReference type="VEuPathDB" id="PlasmoDB:PKA1H_100014200"/>
<sequence length="250" mass="29323">MKNRLKRTYIYIKSNLNNISSIASIICLLDCVLIPVITVVISIFDVAKGSDHGHDHHDHDHDHHYGWHEIVEKVALYVMTPIISFTTIYNFIQLKNISLFLMTLVGITLFVLTHAHIQVPNQNVMNFLRKMHIPLAILAAIFLIGTNRAAHKLLKSKNLDRCCKHKKITNNFDKHSCTEHQSCDHHHHHHHDHHDHHHHHHHHHQDDLEMNEDNYDMHNNKGKNDNSASFERYYHIGFQQNGDQELVRFL</sequence>
<feature type="region of interest" description="Disordered" evidence="1">
    <location>
        <begin position="181"/>
        <end position="226"/>
    </location>
</feature>
<organism evidence="3 4">
    <name type="scientific">Plasmodium knowlesi</name>
    <dbReference type="NCBI Taxonomy" id="5850"/>
    <lineage>
        <taxon>Eukaryota</taxon>
        <taxon>Sar</taxon>
        <taxon>Alveolata</taxon>
        <taxon>Apicomplexa</taxon>
        <taxon>Aconoidasida</taxon>
        <taxon>Haemosporida</taxon>
        <taxon>Plasmodiidae</taxon>
        <taxon>Plasmodium</taxon>
        <taxon>Plasmodium (Plasmodium)</taxon>
    </lineage>
</organism>
<evidence type="ECO:0000256" key="2">
    <source>
        <dbReference type="SAM" id="Phobius"/>
    </source>
</evidence>
<keyword evidence="2" id="KW-0472">Membrane</keyword>